<dbReference type="AlphaFoldDB" id="A0A1Y6D097"/>
<organism evidence="1 2">
    <name type="scientific">Methylomagnum ishizawai</name>
    <dbReference type="NCBI Taxonomy" id="1760988"/>
    <lineage>
        <taxon>Bacteria</taxon>
        <taxon>Pseudomonadati</taxon>
        <taxon>Pseudomonadota</taxon>
        <taxon>Gammaproteobacteria</taxon>
        <taxon>Methylococcales</taxon>
        <taxon>Methylococcaceae</taxon>
        <taxon>Methylomagnum</taxon>
    </lineage>
</organism>
<evidence type="ECO:0000313" key="2">
    <source>
        <dbReference type="Proteomes" id="UP000192923"/>
    </source>
</evidence>
<dbReference type="RefSeq" id="WP_085211461.1">
    <property type="nucleotide sequence ID" value="NZ_FXAM01000001.1"/>
</dbReference>
<keyword evidence="2" id="KW-1185">Reference proteome</keyword>
<accession>A0A1Y6D097</accession>
<sequence length="70" mass="7844">MDIHPANESVDLSHLGYQLLAITTTAADLAAIERQAKKDNLFTVYTVYGSGHTYIWGREERWLGTDMEAS</sequence>
<dbReference type="Proteomes" id="UP000192923">
    <property type="component" value="Unassembled WGS sequence"/>
</dbReference>
<dbReference type="EMBL" id="FXAM01000001">
    <property type="protein sequence ID" value="SMF94253.1"/>
    <property type="molecule type" value="Genomic_DNA"/>
</dbReference>
<protein>
    <submittedName>
        <fullName evidence="1">Uncharacterized protein</fullName>
    </submittedName>
</protein>
<reference evidence="1 2" key="1">
    <citation type="submission" date="2016-12" db="EMBL/GenBank/DDBJ databases">
        <authorList>
            <person name="Song W.-J."/>
            <person name="Kurnit D.M."/>
        </authorList>
    </citation>
    <scope>NUCLEOTIDE SEQUENCE [LARGE SCALE GENOMIC DNA]</scope>
    <source>
        <strain evidence="1 2">175</strain>
    </source>
</reference>
<name>A0A1Y6D097_9GAMM</name>
<proteinExistence type="predicted"/>
<gene>
    <name evidence="1" type="ORF">SAMN02949497_1562</name>
</gene>
<evidence type="ECO:0000313" key="1">
    <source>
        <dbReference type="EMBL" id="SMF94253.1"/>
    </source>
</evidence>